<dbReference type="SUPFAM" id="SSF51182">
    <property type="entry name" value="RmlC-like cupins"/>
    <property type="match status" value="1"/>
</dbReference>
<evidence type="ECO:0000256" key="2">
    <source>
        <dbReference type="ARBA" id="ARBA00023125"/>
    </source>
</evidence>
<dbReference type="PANTHER" id="PTHR43280:SF2">
    <property type="entry name" value="HTH-TYPE TRANSCRIPTIONAL REGULATOR EXSA"/>
    <property type="match status" value="1"/>
</dbReference>
<evidence type="ECO:0000313" key="5">
    <source>
        <dbReference type="EMBL" id="SCP99538.1"/>
    </source>
</evidence>
<dbReference type="Pfam" id="PF02311">
    <property type="entry name" value="AraC_binding"/>
    <property type="match status" value="1"/>
</dbReference>
<proteinExistence type="predicted"/>
<dbReference type="RefSeq" id="WP_091236865.1">
    <property type="nucleotide sequence ID" value="NZ_FMKA01000045.1"/>
</dbReference>
<dbReference type="AlphaFoldDB" id="A0A1D3TYJ9"/>
<protein>
    <submittedName>
        <fullName evidence="5">AraC-like ligand binding domain-containing protein</fullName>
    </submittedName>
</protein>
<feature type="domain" description="HTH araC/xylS-type" evidence="4">
    <location>
        <begin position="200"/>
        <end position="298"/>
    </location>
</feature>
<evidence type="ECO:0000259" key="4">
    <source>
        <dbReference type="PROSITE" id="PS01124"/>
    </source>
</evidence>
<dbReference type="InterPro" id="IPR011051">
    <property type="entry name" value="RmlC_Cupin_sf"/>
</dbReference>
<dbReference type="InterPro" id="IPR020449">
    <property type="entry name" value="Tscrpt_reg_AraC-type_HTH"/>
</dbReference>
<dbReference type="OrthoDB" id="9778008at2"/>
<evidence type="ECO:0000313" key="6">
    <source>
        <dbReference type="Proteomes" id="UP000199315"/>
    </source>
</evidence>
<keyword evidence="3" id="KW-0804">Transcription</keyword>
<dbReference type="GO" id="GO:0003700">
    <property type="term" value="F:DNA-binding transcription factor activity"/>
    <property type="evidence" value="ECO:0007669"/>
    <property type="project" value="InterPro"/>
</dbReference>
<dbReference type="InterPro" id="IPR018060">
    <property type="entry name" value="HTH_AraC"/>
</dbReference>
<dbReference type="PANTHER" id="PTHR43280">
    <property type="entry name" value="ARAC-FAMILY TRANSCRIPTIONAL REGULATOR"/>
    <property type="match status" value="1"/>
</dbReference>
<dbReference type="GO" id="GO:0043565">
    <property type="term" value="F:sequence-specific DNA binding"/>
    <property type="evidence" value="ECO:0007669"/>
    <property type="project" value="InterPro"/>
</dbReference>
<dbReference type="STRING" id="1619234.SAMN05421730_104512"/>
<dbReference type="InterPro" id="IPR009057">
    <property type="entry name" value="Homeodomain-like_sf"/>
</dbReference>
<organism evidence="5 6">
    <name type="scientific">Anaerobium acetethylicum</name>
    <dbReference type="NCBI Taxonomy" id="1619234"/>
    <lineage>
        <taxon>Bacteria</taxon>
        <taxon>Bacillati</taxon>
        <taxon>Bacillota</taxon>
        <taxon>Clostridia</taxon>
        <taxon>Lachnospirales</taxon>
        <taxon>Lachnospiraceae</taxon>
        <taxon>Anaerobium</taxon>
    </lineage>
</organism>
<reference evidence="5 6" key="1">
    <citation type="submission" date="2016-09" db="EMBL/GenBank/DDBJ databases">
        <authorList>
            <person name="Capua I."/>
            <person name="De Benedictis P."/>
            <person name="Joannis T."/>
            <person name="Lombin L.H."/>
            <person name="Cattoli G."/>
        </authorList>
    </citation>
    <scope>NUCLEOTIDE SEQUENCE [LARGE SCALE GENOMIC DNA]</scope>
    <source>
        <strain evidence="5 6">GluBS11</strain>
    </source>
</reference>
<dbReference type="Gene3D" id="2.60.120.10">
    <property type="entry name" value="Jelly Rolls"/>
    <property type="match status" value="1"/>
</dbReference>
<dbReference type="SMART" id="SM00342">
    <property type="entry name" value="HTH_ARAC"/>
    <property type="match status" value="1"/>
</dbReference>
<dbReference type="InterPro" id="IPR003313">
    <property type="entry name" value="AraC-bd"/>
</dbReference>
<keyword evidence="2" id="KW-0238">DNA-binding</keyword>
<accession>A0A1D3TYJ9</accession>
<name>A0A1D3TYJ9_9FIRM</name>
<keyword evidence="1" id="KW-0805">Transcription regulation</keyword>
<dbReference type="InterPro" id="IPR014710">
    <property type="entry name" value="RmlC-like_jellyroll"/>
</dbReference>
<dbReference type="PROSITE" id="PS01124">
    <property type="entry name" value="HTH_ARAC_FAMILY_2"/>
    <property type="match status" value="1"/>
</dbReference>
<dbReference type="Pfam" id="PF12833">
    <property type="entry name" value="HTH_18"/>
    <property type="match status" value="1"/>
</dbReference>
<dbReference type="Gene3D" id="1.10.10.60">
    <property type="entry name" value="Homeodomain-like"/>
    <property type="match status" value="2"/>
</dbReference>
<keyword evidence="6" id="KW-1185">Reference proteome</keyword>
<evidence type="ECO:0000256" key="1">
    <source>
        <dbReference type="ARBA" id="ARBA00023015"/>
    </source>
</evidence>
<dbReference type="SUPFAM" id="SSF46689">
    <property type="entry name" value="Homeodomain-like"/>
    <property type="match status" value="2"/>
</dbReference>
<dbReference type="Proteomes" id="UP000199315">
    <property type="component" value="Unassembled WGS sequence"/>
</dbReference>
<sequence length="303" mass="35548">MERFSHLHLDGQQKETITYQNQMIHYGLYQPRPEAYFFSDIPWHWHDEFEFGYLSVGSMRYKTNNQECILHEGDGIFINSGSLHYLQPLEPKKDIRLQSQFFDKSFLAGSSGSLFDIKYIAPVKEQRQLEMVPLYGSNPEHKEFLDKMQEAANLGTERKDFFELRLQRIFSELWETVYSWAMSTKKDRDSFNSLEDEKIKQLLLFIQAHFTEKITVGMIAGAIPISERECYRLFQNKLDITPSEYITSLRMQRAQELLMHSDKGVLEIALETGFGSSSYFGKLFKQHHHITPKQYQKLSGIIS</sequence>
<dbReference type="PRINTS" id="PR00032">
    <property type="entry name" value="HTHARAC"/>
</dbReference>
<gene>
    <name evidence="5" type="ORF">SAMN05421730_104512</name>
</gene>
<dbReference type="EMBL" id="FMKA01000045">
    <property type="protein sequence ID" value="SCP99538.1"/>
    <property type="molecule type" value="Genomic_DNA"/>
</dbReference>
<evidence type="ECO:0000256" key="3">
    <source>
        <dbReference type="ARBA" id="ARBA00023163"/>
    </source>
</evidence>